<reference evidence="1" key="1">
    <citation type="submission" date="2020-04" db="EMBL/GenBank/DDBJ databases">
        <title>Deep metagenomics examines the oral microbiome during advanced dental caries in children, revealing novel taxa and co-occurrences with host molecules.</title>
        <authorList>
            <person name="Baker J.L."/>
            <person name="Morton J.T."/>
            <person name="Dinis M."/>
            <person name="Alvarez R."/>
            <person name="Tran N.C."/>
            <person name="Knight R."/>
            <person name="Edlund A."/>
        </authorList>
    </citation>
    <scope>NUCLEOTIDE SEQUENCE</scope>
    <source>
        <strain evidence="1">JCVI_22A_bin.2</strain>
    </source>
</reference>
<accession>A0A930VY13</accession>
<comment type="caution">
    <text evidence="1">The sequence shown here is derived from an EMBL/GenBank/DDBJ whole genome shotgun (WGS) entry which is preliminary data.</text>
</comment>
<protein>
    <submittedName>
        <fullName evidence="1">Uncharacterized protein</fullName>
    </submittedName>
</protein>
<dbReference type="EMBL" id="JABZGT010000002">
    <property type="protein sequence ID" value="MBF4808653.1"/>
    <property type="molecule type" value="Genomic_DNA"/>
</dbReference>
<dbReference type="AlphaFoldDB" id="A0A930VY13"/>
<name>A0A930VY13_9ACTN</name>
<dbReference type="Proteomes" id="UP000772566">
    <property type="component" value="Unassembled WGS sequence"/>
</dbReference>
<gene>
    <name evidence="1" type="ORF">HXK23_00200</name>
    <name evidence="2" type="ORF">HXK23_00240</name>
</gene>
<sequence>MEKQSSDNPVCPKCNSTNVAKYLWGLRLLDDQLERDIEEGRVILGGCVVCVDDPKFHCNDCKYDWN</sequence>
<evidence type="ECO:0000313" key="3">
    <source>
        <dbReference type="Proteomes" id="UP000772566"/>
    </source>
</evidence>
<evidence type="ECO:0000313" key="1">
    <source>
        <dbReference type="EMBL" id="MBF4808646.1"/>
    </source>
</evidence>
<proteinExistence type="predicted"/>
<dbReference type="EMBL" id="JABZGT010000002">
    <property type="protein sequence ID" value="MBF4808646.1"/>
    <property type="molecule type" value="Genomic_DNA"/>
</dbReference>
<organism evidence="1 3">
    <name type="scientific">Lancefieldella parvula</name>
    <dbReference type="NCBI Taxonomy" id="1382"/>
    <lineage>
        <taxon>Bacteria</taxon>
        <taxon>Bacillati</taxon>
        <taxon>Actinomycetota</taxon>
        <taxon>Coriobacteriia</taxon>
        <taxon>Coriobacteriales</taxon>
        <taxon>Atopobiaceae</taxon>
        <taxon>Lancefieldella</taxon>
    </lineage>
</organism>
<evidence type="ECO:0000313" key="2">
    <source>
        <dbReference type="EMBL" id="MBF4808653.1"/>
    </source>
</evidence>